<dbReference type="PANTHER" id="PTHR36154:SF1">
    <property type="entry name" value="DNA-BINDING TRANSCRIPTIONAL ACTIVATOR ALPA"/>
    <property type="match status" value="1"/>
</dbReference>
<evidence type="ECO:0000313" key="2">
    <source>
        <dbReference type="Proteomes" id="UP001143362"/>
    </source>
</evidence>
<dbReference type="InterPro" id="IPR010260">
    <property type="entry name" value="AlpA"/>
</dbReference>
<dbReference type="EMBL" id="SHNN01000001">
    <property type="protein sequence ID" value="MCX2979751.1"/>
    <property type="molecule type" value="Genomic_DNA"/>
</dbReference>
<comment type="caution">
    <text evidence="1">The sequence shown here is derived from an EMBL/GenBank/DDBJ whole genome shotgun (WGS) entry which is preliminary data.</text>
</comment>
<keyword evidence="2" id="KW-1185">Reference proteome</keyword>
<organism evidence="1 2">
    <name type="scientific">Candidatus Litorirhabdus singularis</name>
    <dbReference type="NCBI Taxonomy" id="2518993"/>
    <lineage>
        <taxon>Bacteria</taxon>
        <taxon>Pseudomonadati</taxon>
        <taxon>Pseudomonadota</taxon>
        <taxon>Gammaproteobacteria</taxon>
        <taxon>Cellvibrionales</taxon>
        <taxon>Halieaceae</taxon>
        <taxon>Candidatus Litorirhabdus</taxon>
    </lineage>
</organism>
<dbReference type="InterPro" id="IPR052931">
    <property type="entry name" value="Prophage_regulatory_activator"/>
</dbReference>
<evidence type="ECO:0000313" key="1">
    <source>
        <dbReference type="EMBL" id="MCX2979751.1"/>
    </source>
</evidence>
<dbReference type="Gene3D" id="1.10.238.160">
    <property type="match status" value="1"/>
</dbReference>
<reference evidence="1" key="1">
    <citation type="submission" date="2019-02" db="EMBL/GenBank/DDBJ databases">
        <authorList>
            <person name="Li S.-H."/>
        </authorList>
    </citation>
    <scope>NUCLEOTIDE SEQUENCE</scope>
    <source>
        <strain evidence="1">IMCC14734</strain>
    </source>
</reference>
<accession>A0ABT3TBV0</accession>
<dbReference type="Pfam" id="PF05930">
    <property type="entry name" value="Phage_AlpA"/>
    <property type="match status" value="1"/>
</dbReference>
<protein>
    <submittedName>
        <fullName evidence="1">AlpA family transcriptional regulator</fullName>
    </submittedName>
</protein>
<sequence length="71" mass="7796">MDNAVLRWPEVAKIVPISRSHAHALAAQGKFPKPIKLGPRASGWLESEINEWLAQRIADSRPDSQKVVGAV</sequence>
<dbReference type="Proteomes" id="UP001143362">
    <property type="component" value="Unassembled WGS sequence"/>
</dbReference>
<proteinExistence type="predicted"/>
<gene>
    <name evidence="1" type="ORF">EYC98_02610</name>
</gene>
<dbReference type="PANTHER" id="PTHR36154">
    <property type="entry name" value="DNA-BINDING TRANSCRIPTIONAL ACTIVATOR ALPA"/>
    <property type="match status" value="1"/>
</dbReference>
<name>A0ABT3TBV0_9GAMM</name>